<dbReference type="EMBL" id="JACEFF010000675">
    <property type="protein sequence ID" value="KAH9633022.1"/>
    <property type="molecule type" value="Genomic_DNA"/>
</dbReference>
<dbReference type="AlphaFoldDB" id="A0A922MAV1"/>
<dbReference type="Proteomes" id="UP000814243">
    <property type="component" value="Unassembled WGS sequence"/>
</dbReference>
<gene>
    <name evidence="1" type="ORF">HF086_000382</name>
</gene>
<sequence>MGDMIKTLLQQFTTQGELDTFLAWREKNTKYLVDSKLAVEQAIENAKVNINWITKNRKNVVDKLREFST</sequence>
<reference evidence="1" key="1">
    <citation type="journal article" date="2021" name="G3 (Bethesda)">
        <title>Genome and transcriptome analysis of the beet armyworm Spodoptera exigua reveals targets for pest control. .</title>
        <authorList>
            <person name="Simon S."/>
            <person name="Breeschoten T."/>
            <person name="Jansen H.J."/>
            <person name="Dirks R.P."/>
            <person name="Schranz M.E."/>
            <person name="Ros V.I.D."/>
        </authorList>
    </citation>
    <scope>NUCLEOTIDE SEQUENCE</scope>
    <source>
        <strain evidence="1">TB_SE_WUR_2020</strain>
    </source>
</reference>
<proteinExistence type="predicted"/>
<evidence type="ECO:0000313" key="1">
    <source>
        <dbReference type="EMBL" id="KAH9633022.1"/>
    </source>
</evidence>
<evidence type="ECO:0000313" key="2">
    <source>
        <dbReference type="Proteomes" id="UP000814243"/>
    </source>
</evidence>
<protein>
    <submittedName>
        <fullName evidence="1">Uncharacterized protein</fullName>
    </submittedName>
</protein>
<dbReference type="Gene3D" id="1.25.50.20">
    <property type="match status" value="1"/>
</dbReference>
<accession>A0A922MAV1</accession>
<name>A0A922MAV1_SPOEX</name>
<comment type="caution">
    <text evidence="1">The sequence shown here is derived from an EMBL/GenBank/DDBJ whole genome shotgun (WGS) entry which is preliminary data.</text>
</comment>
<organism evidence="1 2">
    <name type="scientific">Spodoptera exigua</name>
    <name type="common">Beet armyworm</name>
    <name type="synonym">Noctua fulgens</name>
    <dbReference type="NCBI Taxonomy" id="7107"/>
    <lineage>
        <taxon>Eukaryota</taxon>
        <taxon>Metazoa</taxon>
        <taxon>Ecdysozoa</taxon>
        <taxon>Arthropoda</taxon>
        <taxon>Hexapoda</taxon>
        <taxon>Insecta</taxon>
        <taxon>Pterygota</taxon>
        <taxon>Neoptera</taxon>
        <taxon>Endopterygota</taxon>
        <taxon>Lepidoptera</taxon>
        <taxon>Glossata</taxon>
        <taxon>Ditrysia</taxon>
        <taxon>Noctuoidea</taxon>
        <taxon>Noctuidae</taxon>
        <taxon>Amphipyrinae</taxon>
        <taxon>Spodoptera</taxon>
    </lineage>
</organism>